<evidence type="ECO:0000313" key="7">
    <source>
        <dbReference type="Proteomes" id="UP000034350"/>
    </source>
</evidence>
<evidence type="ECO:0000313" key="6">
    <source>
        <dbReference type="EMBL" id="KKO76508.1"/>
    </source>
</evidence>
<dbReference type="Pfam" id="PF10609">
    <property type="entry name" value="ParA"/>
    <property type="match status" value="1"/>
</dbReference>
<keyword evidence="3" id="KW-0067">ATP-binding</keyword>
<dbReference type="GO" id="GO:0140663">
    <property type="term" value="F:ATP-dependent FeS chaperone activity"/>
    <property type="evidence" value="ECO:0007669"/>
    <property type="project" value="InterPro"/>
</dbReference>
<keyword evidence="4" id="KW-0408">Iron</keyword>
<dbReference type="VEuPathDB" id="MicrosporidiaDB:AAJ76_200025285"/>
<dbReference type="AlphaFoldDB" id="A0A0F9WUT8"/>
<dbReference type="PANTHER" id="PTHR23264:SF19">
    <property type="entry name" value="CYTOSOLIC FE-S CLUSTER ASSEMBLY FACTOR NUBP2"/>
    <property type="match status" value="1"/>
</dbReference>
<comment type="caution">
    <text evidence="6">The sequence shown here is derived from an EMBL/GenBank/DDBJ whole genome shotgun (WGS) entry which is preliminary data.</text>
</comment>
<evidence type="ECO:0000256" key="3">
    <source>
        <dbReference type="ARBA" id="ARBA00022840"/>
    </source>
</evidence>
<dbReference type="CDD" id="cd02037">
    <property type="entry name" value="Mrp_NBP35"/>
    <property type="match status" value="1"/>
</dbReference>
<dbReference type="GO" id="GO:0005829">
    <property type="term" value="C:cytosol"/>
    <property type="evidence" value="ECO:0007669"/>
    <property type="project" value="TreeGrafter"/>
</dbReference>
<evidence type="ECO:0000256" key="5">
    <source>
        <dbReference type="ARBA" id="ARBA00023014"/>
    </source>
</evidence>
<dbReference type="SUPFAM" id="SSF52540">
    <property type="entry name" value="P-loop containing nucleoside triphosphate hydrolases"/>
    <property type="match status" value="1"/>
</dbReference>
<keyword evidence="5" id="KW-0411">Iron-sulfur</keyword>
<accession>A0A0F9WUT8</accession>
<evidence type="ECO:0000256" key="2">
    <source>
        <dbReference type="ARBA" id="ARBA00022741"/>
    </source>
</evidence>
<dbReference type="EMBL" id="JPQZ01000002">
    <property type="protein sequence ID" value="KKO76508.1"/>
    <property type="molecule type" value="Genomic_DNA"/>
</dbReference>
<dbReference type="OMA" id="FEPKEFP"/>
<dbReference type="PANTHER" id="PTHR23264">
    <property type="entry name" value="NUCLEOTIDE-BINDING PROTEIN NBP35 YEAST -RELATED"/>
    <property type="match status" value="1"/>
</dbReference>
<dbReference type="Gene3D" id="3.40.50.300">
    <property type="entry name" value="P-loop containing nucleotide triphosphate hydrolases"/>
    <property type="match status" value="1"/>
</dbReference>
<dbReference type="GO" id="GO:0005524">
    <property type="term" value="F:ATP binding"/>
    <property type="evidence" value="ECO:0007669"/>
    <property type="project" value="UniProtKB-KW"/>
</dbReference>
<dbReference type="VEuPathDB" id="MicrosporidiaDB:NCER_100723"/>
<name>A0A0F9WUT8_9MICR</name>
<dbReference type="GO" id="GO:0051536">
    <property type="term" value="F:iron-sulfur cluster binding"/>
    <property type="evidence" value="ECO:0007669"/>
    <property type="project" value="UniProtKB-KW"/>
</dbReference>
<proteinExistence type="predicted"/>
<dbReference type="GO" id="GO:0046872">
    <property type="term" value="F:metal ion binding"/>
    <property type="evidence" value="ECO:0007669"/>
    <property type="project" value="UniProtKB-KW"/>
</dbReference>
<reference evidence="6 7" key="1">
    <citation type="journal article" date="2015" name="Environ. Microbiol.">
        <title>Genome analyses suggest the presence of polyploidy and recent human-driven expansions in eight global populations of the honeybee pathogen Nosema ceranae.</title>
        <authorList>
            <person name="Pelin A."/>
            <person name="Selman M."/>
            <person name="Aris-Brosou S."/>
            <person name="Farinelli L."/>
            <person name="Corradi N."/>
        </authorList>
    </citation>
    <scope>NUCLEOTIDE SEQUENCE [LARGE SCALE GENOMIC DNA]</scope>
    <source>
        <strain evidence="6 7">PA08 1199</strain>
    </source>
</reference>
<evidence type="ECO:0000256" key="4">
    <source>
        <dbReference type="ARBA" id="ARBA00023004"/>
    </source>
</evidence>
<evidence type="ECO:0000256" key="1">
    <source>
        <dbReference type="ARBA" id="ARBA00022723"/>
    </source>
</evidence>
<dbReference type="OrthoDB" id="1741334at2759"/>
<dbReference type="RefSeq" id="XP_024332250.1">
    <property type="nucleotide sequence ID" value="XM_024474481.1"/>
</dbReference>
<dbReference type="Proteomes" id="UP000034350">
    <property type="component" value="Unassembled WGS sequence"/>
</dbReference>
<dbReference type="GO" id="GO:0016226">
    <property type="term" value="P:iron-sulfur cluster assembly"/>
    <property type="evidence" value="ECO:0007669"/>
    <property type="project" value="InterPro"/>
</dbReference>
<keyword evidence="1" id="KW-0479">Metal-binding</keyword>
<dbReference type="VEuPathDB" id="MicrosporidiaDB:G9O61_00g005940"/>
<dbReference type="InterPro" id="IPR019591">
    <property type="entry name" value="Mrp/NBP35_ATP-bd"/>
</dbReference>
<protein>
    <submittedName>
        <fullName evidence="6">Nucleotide binding protein 2 (Nbp 2)</fullName>
    </submittedName>
</protein>
<dbReference type="GeneID" id="36319404"/>
<keyword evidence="7" id="KW-1185">Reference proteome</keyword>
<gene>
    <name evidence="6" type="ORF">AAJ76_200025285</name>
</gene>
<dbReference type="InterPro" id="IPR033756">
    <property type="entry name" value="YlxH/NBP35"/>
</dbReference>
<keyword evidence="2" id="KW-0547">Nucleotide-binding</keyword>
<sequence>MERIPQKIAVMSGKGGVGKSSISILLSTILSEKHKCLLLDFDLCGPSCFSSLNGKGEVKKAKKGLTPIQITNNLYVLSMGSMIKPDDAVIWRGPKKLSLLNLFYDSIDDFDFVIIDTPPGVSEEHGFLIDKNIYSLIVTTSQNVALSDTVKAIDFCKINNIKILGIIENLSGYKCNCCGHITNIFASKGGQQLSQHYLINFIEKLPIEPLFGELLDTKEFILKYQELKTYKILKKWINRENWTF</sequence>
<dbReference type="InterPro" id="IPR027417">
    <property type="entry name" value="P-loop_NTPase"/>
</dbReference>
<organism evidence="6 7">
    <name type="scientific">Vairimorpha ceranae</name>
    <dbReference type="NCBI Taxonomy" id="40302"/>
    <lineage>
        <taxon>Eukaryota</taxon>
        <taxon>Fungi</taxon>
        <taxon>Fungi incertae sedis</taxon>
        <taxon>Microsporidia</taxon>
        <taxon>Nosematidae</taxon>
        <taxon>Vairimorpha</taxon>
    </lineage>
</organism>